<dbReference type="EMBL" id="BMQL01000103">
    <property type="protein sequence ID" value="GGR40278.1"/>
    <property type="molecule type" value="Genomic_DNA"/>
</dbReference>
<keyword evidence="2" id="KW-1185">Reference proteome</keyword>
<accession>A0A918FIT1</accession>
<protein>
    <recommendedName>
        <fullName evidence="3">Transcriptional regulator</fullName>
    </recommendedName>
</protein>
<evidence type="ECO:0008006" key="3">
    <source>
        <dbReference type="Google" id="ProtNLM"/>
    </source>
</evidence>
<reference evidence="1" key="2">
    <citation type="submission" date="2020-09" db="EMBL/GenBank/DDBJ databases">
        <authorList>
            <person name="Sun Q."/>
            <person name="Ohkuma M."/>
        </authorList>
    </citation>
    <scope>NUCLEOTIDE SEQUENCE</scope>
    <source>
        <strain evidence="1">JCM 31311</strain>
    </source>
</reference>
<dbReference type="Gene3D" id="3.30.565.60">
    <property type="match status" value="1"/>
</dbReference>
<dbReference type="AlphaFoldDB" id="A0A918FIT1"/>
<gene>
    <name evidence="1" type="ORF">GCM10008957_56020</name>
</gene>
<dbReference type="InterPro" id="IPR038475">
    <property type="entry name" value="RecG_C_sf"/>
</dbReference>
<dbReference type="Proteomes" id="UP000603865">
    <property type="component" value="Unassembled WGS sequence"/>
</dbReference>
<dbReference type="Pfam" id="PF13749">
    <property type="entry name" value="HATPase_c_4"/>
    <property type="match status" value="1"/>
</dbReference>
<evidence type="ECO:0000313" key="1">
    <source>
        <dbReference type="EMBL" id="GGR40278.1"/>
    </source>
</evidence>
<sequence>MRRINYCEERGSGIDKVVTEAELYQLPPPNFRISGENMISTLYSPKSLQEMDTTERIRACYQHAALSFIMDKRVTNTTIRDRFGIEQQNYPAASKILGETVIAKLIKIYDNNVPKNQRSYVPYWA</sequence>
<proteinExistence type="predicted"/>
<organism evidence="1 2">
    <name type="scientific">Deinococcus ruber</name>
    <dbReference type="NCBI Taxonomy" id="1848197"/>
    <lineage>
        <taxon>Bacteria</taxon>
        <taxon>Thermotogati</taxon>
        <taxon>Deinococcota</taxon>
        <taxon>Deinococci</taxon>
        <taxon>Deinococcales</taxon>
        <taxon>Deinococcaceae</taxon>
        <taxon>Deinococcus</taxon>
    </lineage>
</organism>
<name>A0A918FIT1_9DEIO</name>
<evidence type="ECO:0000313" key="2">
    <source>
        <dbReference type="Proteomes" id="UP000603865"/>
    </source>
</evidence>
<reference evidence="1" key="1">
    <citation type="journal article" date="2014" name="Int. J. Syst. Evol. Microbiol.">
        <title>Complete genome sequence of Corynebacterium casei LMG S-19264T (=DSM 44701T), isolated from a smear-ripened cheese.</title>
        <authorList>
            <consortium name="US DOE Joint Genome Institute (JGI-PGF)"/>
            <person name="Walter F."/>
            <person name="Albersmeier A."/>
            <person name="Kalinowski J."/>
            <person name="Ruckert C."/>
        </authorList>
    </citation>
    <scope>NUCLEOTIDE SEQUENCE</scope>
    <source>
        <strain evidence="1">JCM 31311</strain>
    </source>
</reference>
<comment type="caution">
    <text evidence="1">The sequence shown here is derived from an EMBL/GenBank/DDBJ whole genome shotgun (WGS) entry which is preliminary data.</text>
</comment>